<dbReference type="InterPro" id="IPR004360">
    <property type="entry name" value="Glyas_Fos-R_dOase_dom"/>
</dbReference>
<dbReference type="InterPro" id="IPR029068">
    <property type="entry name" value="Glyas_Bleomycin-R_OHBP_Dase"/>
</dbReference>
<comment type="caution">
    <text evidence="2">The sequence shown here is derived from an EMBL/GenBank/DDBJ whole genome shotgun (WGS) entry which is preliminary data.</text>
</comment>
<evidence type="ECO:0000313" key="2">
    <source>
        <dbReference type="EMBL" id="PKZ64999.1"/>
    </source>
</evidence>
<feature type="domain" description="VOC" evidence="1">
    <location>
        <begin position="3"/>
        <end position="116"/>
    </location>
</feature>
<dbReference type="Proteomes" id="UP000234662">
    <property type="component" value="Unassembled WGS sequence"/>
</dbReference>
<proteinExistence type="predicted"/>
<dbReference type="STRING" id="2055.BCM27_18430"/>
<sequence>MEVLSSRVLLLSADPERLQSFYRDRLGLPIHREYPGGVVFFAGNGLIEISSHMKTDAPAPASDSVLWLQVRDAEAVAIEFRESGVPVTREPRTEPWGLIEMHATDPDGRTLIVVQIPADHPLRKDTR</sequence>
<dbReference type="Pfam" id="PF00903">
    <property type="entry name" value="Glyoxalase"/>
    <property type="match status" value="1"/>
</dbReference>
<dbReference type="SUPFAM" id="SSF54593">
    <property type="entry name" value="Glyoxalase/Bleomycin resistance protein/Dihydroxybiphenyl dioxygenase"/>
    <property type="match status" value="1"/>
</dbReference>
<gene>
    <name evidence="2" type="ORF">CYJ73_13550</name>
</gene>
<dbReference type="PROSITE" id="PS51819">
    <property type="entry name" value="VOC"/>
    <property type="match status" value="1"/>
</dbReference>
<evidence type="ECO:0000259" key="1">
    <source>
        <dbReference type="PROSITE" id="PS51819"/>
    </source>
</evidence>
<dbReference type="InterPro" id="IPR037523">
    <property type="entry name" value="VOC_core"/>
</dbReference>
<reference evidence="2 3" key="1">
    <citation type="submission" date="2017-12" db="EMBL/GenBank/DDBJ databases">
        <title>Phylogenetic diversity of female urinary microbiome.</title>
        <authorList>
            <person name="Thomas-White K."/>
            <person name="Wolfe A.J."/>
        </authorList>
    </citation>
    <scope>NUCLEOTIDE SEQUENCE [LARGE SCALE GENOMIC DNA]</scope>
    <source>
        <strain evidence="2 3">UMB0777</strain>
    </source>
</reference>
<accession>A0A2I1R7E6</accession>
<evidence type="ECO:0000313" key="3">
    <source>
        <dbReference type="Proteomes" id="UP000234662"/>
    </source>
</evidence>
<name>A0A2I1R7E6_9ACTN</name>
<protein>
    <submittedName>
        <fullName evidence="2">Glyoxalase</fullName>
    </submittedName>
</protein>
<dbReference type="AlphaFoldDB" id="A0A2I1R7E6"/>
<dbReference type="Gene3D" id="3.10.180.10">
    <property type="entry name" value="2,3-Dihydroxybiphenyl 1,2-Dioxygenase, domain 1"/>
    <property type="match status" value="1"/>
</dbReference>
<dbReference type="EMBL" id="PKJC01000009">
    <property type="protein sequence ID" value="PKZ64999.1"/>
    <property type="molecule type" value="Genomic_DNA"/>
</dbReference>
<organism evidence="2 3">
    <name type="scientific">Gordonia terrae</name>
    <dbReference type="NCBI Taxonomy" id="2055"/>
    <lineage>
        <taxon>Bacteria</taxon>
        <taxon>Bacillati</taxon>
        <taxon>Actinomycetota</taxon>
        <taxon>Actinomycetes</taxon>
        <taxon>Mycobacteriales</taxon>
        <taxon>Gordoniaceae</taxon>
        <taxon>Gordonia</taxon>
    </lineage>
</organism>
<dbReference type="RefSeq" id="WP_101820574.1">
    <property type="nucleotide sequence ID" value="NZ_CP096585.1"/>
</dbReference>